<name>A0A2T0R080_9ACTN</name>
<proteinExistence type="predicted"/>
<keyword evidence="3" id="KW-1185">Reference proteome</keyword>
<evidence type="ECO:0000313" key="2">
    <source>
        <dbReference type="EMBL" id="PRY12541.1"/>
    </source>
</evidence>
<accession>A0A2T0R080</accession>
<organism evidence="2 3">
    <name type="scientific">Kineococcus rhizosphaerae</name>
    <dbReference type="NCBI Taxonomy" id="559628"/>
    <lineage>
        <taxon>Bacteria</taxon>
        <taxon>Bacillati</taxon>
        <taxon>Actinomycetota</taxon>
        <taxon>Actinomycetes</taxon>
        <taxon>Kineosporiales</taxon>
        <taxon>Kineosporiaceae</taxon>
        <taxon>Kineococcus</taxon>
    </lineage>
</organism>
<dbReference type="Proteomes" id="UP000238083">
    <property type="component" value="Unassembled WGS sequence"/>
</dbReference>
<sequence length="447" mass="47766">MRTLRPGRLFTTTAGVWVLDETQPVAVVLDPVGGRVRRVVSWTELPPPPPGEPVTARVDGEALWVQNGPAGPLLRLRVGDDALAVWTDGLTLAAAGRSSAWCTSPLPPQEIVHGADAAPVGWGGSGTLLRADADGRVQRVHTDRPVRGLRTTARALWVQLDAEPWSLRSLGAGTYEVLWSSRWVPLPWDGDLPERLTAAEGQEHVPAGSWRASTGDGSWPGHAYDPDSSVESGVAVRAGEWTWRLGWDGNDRGRRPRAVAAAFPGTGPSDAAPALIDLGGRTVVAATAAGDRLAVVVSTGPAPARVLVVDPVERTVRSWPAEGTVDIGSACWPVGPRPLDAGSYVRQVLDDWSRLESYWQGAEGSEPLARGMSAVAVRSVGEWPRTQLECTFAFAPCPGVRLRRRLDLFDELGAVAKPEHAQIHLMEDLDTRALPPVEDAVDGVLDV</sequence>
<evidence type="ECO:0000256" key="1">
    <source>
        <dbReference type="SAM" id="MobiDB-lite"/>
    </source>
</evidence>
<gene>
    <name evidence="2" type="ORF">CLV37_110101</name>
</gene>
<dbReference type="EMBL" id="PVZF01000010">
    <property type="protein sequence ID" value="PRY12541.1"/>
    <property type="molecule type" value="Genomic_DNA"/>
</dbReference>
<evidence type="ECO:0000313" key="3">
    <source>
        <dbReference type="Proteomes" id="UP000238083"/>
    </source>
</evidence>
<dbReference type="RefSeq" id="WP_146149488.1">
    <property type="nucleotide sequence ID" value="NZ_PVZF01000010.1"/>
</dbReference>
<comment type="caution">
    <text evidence="2">The sequence shown here is derived from an EMBL/GenBank/DDBJ whole genome shotgun (WGS) entry which is preliminary data.</text>
</comment>
<reference evidence="2 3" key="1">
    <citation type="submission" date="2018-03" db="EMBL/GenBank/DDBJ databases">
        <title>Genomic Encyclopedia of Archaeal and Bacterial Type Strains, Phase II (KMG-II): from individual species to whole genera.</title>
        <authorList>
            <person name="Goeker M."/>
        </authorList>
    </citation>
    <scope>NUCLEOTIDE SEQUENCE [LARGE SCALE GENOMIC DNA]</scope>
    <source>
        <strain evidence="2 3">DSM 19711</strain>
    </source>
</reference>
<protein>
    <submittedName>
        <fullName evidence="2">Uncharacterized protein</fullName>
    </submittedName>
</protein>
<feature type="region of interest" description="Disordered" evidence="1">
    <location>
        <begin position="201"/>
        <end position="228"/>
    </location>
</feature>
<dbReference type="AlphaFoldDB" id="A0A2T0R080"/>
<dbReference type="OrthoDB" id="4918285at2"/>